<comment type="caution">
    <text evidence="2">The sequence shown here is derived from an EMBL/GenBank/DDBJ whole genome shotgun (WGS) entry which is preliminary data.</text>
</comment>
<keyword evidence="1" id="KW-0812">Transmembrane</keyword>
<sequence>MTRAERSLRMMVEYWLAPLPGRPVRVVEFRNRPFRGECYVCVEALTSVGLVAMFFFRHRDGTWRIFPPNQDRPAMSIRRFNDFINGPFDK</sequence>
<evidence type="ECO:0000313" key="2">
    <source>
        <dbReference type="EMBL" id="TDG03536.1"/>
    </source>
</evidence>
<feature type="transmembrane region" description="Helical" evidence="1">
    <location>
        <begin position="38"/>
        <end position="56"/>
    </location>
</feature>
<accession>A0A4R5L4U4</accession>
<evidence type="ECO:0000256" key="1">
    <source>
        <dbReference type="SAM" id="Phobius"/>
    </source>
</evidence>
<protein>
    <submittedName>
        <fullName evidence="2">Uncharacterized protein</fullName>
    </submittedName>
</protein>
<dbReference type="AlphaFoldDB" id="A0A4R5L4U4"/>
<dbReference type="Proteomes" id="UP000295606">
    <property type="component" value="Unassembled WGS sequence"/>
</dbReference>
<reference evidence="2 3" key="1">
    <citation type="submission" date="2019-03" db="EMBL/GenBank/DDBJ databases">
        <title>Paraburkholderia sp. isolated from native Mimosa gymnas in Guartela State Park, Brazil.</title>
        <authorList>
            <person name="Paulitsch F."/>
            <person name="Hungria M."/>
            <person name="Delamuta J.R.M."/>
            <person name="Ribeiro R.A."/>
            <person name="Dall'Agnol R."/>
            <person name="Silva J.S.B."/>
        </authorList>
    </citation>
    <scope>NUCLEOTIDE SEQUENCE [LARGE SCALE GENOMIC DNA]</scope>
    <source>
        <strain evidence="2 3">CNPSo 3008</strain>
    </source>
</reference>
<gene>
    <name evidence="2" type="ORF">E1N52_34155</name>
</gene>
<dbReference type="OrthoDB" id="8926609at2"/>
<organism evidence="2 3">
    <name type="scientific">Paraburkholderia guartelaensis</name>
    <dbReference type="NCBI Taxonomy" id="2546446"/>
    <lineage>
        <taxon>Bacteria</taxon>
        <taxon>Pseudomonadati</taxon>
        <taxon>Pseudomonadota</taxon>
        <taxon>Betaproteobacteria</taxon>
        <taxon>Burkholderiales</taxon>
        <taxon>Burkholderiaceae</taxon>
        <taxon>Paraburkholderia</taxon>
    </lineage>
</organism>
<dbReference type="EMBL" id="SMOD01000039">
    <property type="protein sequence ID" value="TDG03536.1"/>
    <property type="molecule type" value="Genomic_DNA"/>
</dbReference>
<name>A0A4R5L4U4_9BURK</name>
<keyword evidence="1" id="KW-0472">Membrane</keyword>
<keyword evidence="1" id="KW-1133">Transmembrane helix</keyword>
<proteinExistence type="predicted"/>
<evidence type="ECO:0000313" key="3">
    <source>
        <dbReference type="Proteomes" id="UP000295606"/>
    </source>
</evidence>